<dbReference type="EMBL" id="FOIZ01000001">
    <property type="protein sequence ID" value="SEV95015.1"/>
    <property type="molecule type" value="Genomic_DNA"/>
</dbReference>
<dbReference type="Pfam" id="PF05990">
    <property type="entry name" value="DUF900"/>
    <property type="match status" value="1"/>
</dbReference>
<dbReference type="PANTHER" id="PTHR36513:SF1">
    <property type="entry name" value="TRANSMEMBRANE PROTEIN"/>
    <property type="match status" value="1"/>
</dbReference>
<dbReference type="RefSeq" id="WP_089989545.1">
    <property type="nucleotide sequence ID" value="NZ_FOIZ01000001.1"/>
</dbReference>
<dbReference type="PANTHER" id="PTHR36513">
    <property type="entry name" value="ABC TRANSMEMBRANE TYPE-1 DOMAIN-CONTAINING PROTEIN"/>
    <property type="match status" value="1"/>
</dbReference>
<dbReference type="SUPFAM" id="SSF53474">
    <property type="entry name" value="alpha/beta-Hydrolases"/>
    <property type="match status" value="1"/>
</dbReference>
<proteinExistence type="predicted"/>
<dbReference type="Gene3D" id="3.40.50.1820">
    <property type="entry name" value="alpha/beta hydrolase"/>
    <property type="match status" value="1"/>
</dbReference>
<dbReference type="OrthoDB" id="9797755at2"/>
<evidence type="ECO:0000313" key="3">
    <source>
        <dbReference type="Proteomes" id="UP000199167"/>
    </source>
</evidence>
<reference evidence="2 3" key="1">
    <citation type="submission" date="2016-10" db="EMBL/GenBank/DDBJ databases">
        <authorList>
            <person name="de Groot N.N."/>
        </authorList>
    </citation>
    <scope>NUCLEOTIDE SEQUENCE [LARGE SCALE GENOMIC DNA]</scope>
    <source>
        <strain evidence="2 3">DSM 17925</strain>
    </source>
</reference>
<name>A0A1I0N2H6_9RHOB</name>
<dbReference type="AlphaFoldDB" id="A0A1I0N2H6"/>
<sequence>MRKLIALVVVCVGVLGLAYVFVQQTRNEADAVAIPQPAPPAAPAAPPAPPPEAAELGAPVPEAAELDPPIIIAEEPVMMQSEAFVAAAPVLEELMVIVEGDEYHIVNLFFATNRQLSNDPFPDTPADQFTADMGPLRYGVAEVSIPKNHVIGHLESQNLAQSWLSDPNPRKHVILQSMDLQEPEAVMDQLRAVVAQGGTSTLMYIHGFNVGVDTAARRAGQLTYDLDWNGPSFFFSWPSLDSATAYNADQEKARASRRDLESVLERIAATETDRIVIIAHSMGTDLLAQALELLDARQSPALDKIETVILAAPDINELIFRASILPAITAITERNPNFTVTVYASERDSALQLSEITNGALRIGVMSTITDAQREALRPVLLVDASQAQTNFFGHTYINDNAAVIEDVYCILRKGPDPTIRITLEGVPQPEGPGFRIPPRERNASLDNADQGAQFVCD</sequence>
<gene>
    <name evidence="2" type="ORF">SAMN04488515_0369</name>
</gene>
<protein>
    <submittedName>
        <fullName evidence="2">Esterase/lipase superfamily enzyme</fullName>
    </submittedName>
</protein>
<feature type="compositionally biased region" description="Pro residues" evidence="1">
    <location>
        <begin position="36"/>
        <end position="52"/>
    </location>
</feature>
<keyword evidence="3" id="KW-1185">Reference proteome</keyword>
<dbReference type="InterPro" id="IPR029058">
    <property type="entry name" value="AB_hydrolase_fold"/>
</dbReference>
<dbReference type="InterPro" id="IPR010297">
    <property type="entry name" value="DUF900_hydrolase"/>
</dbReference>
<feature type="region of interest" description="Disordered" evidence="1">
    <location>
        <begin position="34"/>
        <end position="56"/>
    </location>
</feature>
<accession>A0A1I0N2H6</accession>
<dbReference type="Proteomes" id="UP000199167">
    <property type="component" value="Unassembled WGS sequence"/>
</dbReference>
<evidence type="ECO:0000256" key="1">
    <source>
        <dbReference type="SAM" id="MobiDB-lite"/>
    </source>
</evidence>
<evidence type="ECO:0000313" key="2">
    <source>
        <dbReference type="EMBL" id="SEV95015.1"/>
    </source>
</evidence>
<organism evidence="2 3">
    <name type="scientific">Cognatiyoonia koreensis</name>
    <dbReference type="NCBI Taxonomy" id="364200"/>
    <lineage>
        <taxon>Bacteria</taxon>
        <taxon>Pseudomonadati</taxon>
        <taxon>Pseudomonadota</taxon>
        <taxon>Alphaproteobacteria</taxon>
        <taxon>Rhodobacterales</taxon>
        <taxon>Paracoccaceae</taxon>
        <taxon>Cognatiyoonia</taxon>
    </lineage>
</organism>
<dbReference type="STRING" id="364200.SAMN04488515_0369"/>